<protein>
    <submittedName>
        <fullName evidence="1">Uncharacterized protein</fullName>
    </submittedName>
</protein>
<proteinExistence type="predicted"/>
<dbReference type="Proteomes" id="UP000324800">
    <property type="component" value="Unassembled WGS sequence"/>
</dbReference>
<sequence length="193" mass="21695">NILLLPDWVAIISQLIEGITELERSERGIVCELEEEEDSKVDDEKESLESSGSCSELAMDTSFLQLITSSFFELCSQIEVVSVLLEFGSFLSLNGIPTDKPMITPVESPDETSTSSFSVRDVYSSKFKDATTKSDQFPFPNSTTLKLYLGSVVVSENEELGRSRENLSIFSHNVPAAFDEDLFRFWDKIVYLY</sequence>
<gene>
    <name evidence="1" type="ORF">EZS28_002239</name>
</gene>
<dbReference type="AlphaFoldDB" id="A0A5J4X4K6"/>
<evidence type="ECO:0000313" key="1">
    <source>
        <dbReference type="EMBL" id="KAA6402237.1"/>
    </source>
</evidence>
<feature type="non-terminal residue" evidence="1">
    <location>
        <position position="1"/>
    </location>
</feature>
<comment type="caution">
    <text evidence="1">The sequence shown here is derived from an EMBL/GenBank/DDBJ whole genome shotgun (WGS) entry which is preliminary data.</text>
</comment>
<dbReference type="EMBL" id="SNRW01000265">
    <property type="protein sequence ID" value="KAA6402237.1"/>
    <property type="molecule type" value="Genomic_DNA"/>
</dbReference>
<evidence type="ECO:0000313" key="2">
    <source>
        <dbReference type="Proteomes" id="UP000324800"/>
    </source>
</evidence>
<organism evidence="1 2">
    <name type="scientific">Streblomastix strix</name>
    <dbReference type="NCBI Taxonomy" id="222440"/>
    <lineage>
        <taxon>Eukaryota</taxon>
        <taxon>Metamonada</taxon>
        <taxon>Preaxostyla</taxon>
        <taxon>Oxymonadida</taxon>
        <taxon>Streblomastigidae</taxon>
        <taxon>Streblomastix</taxon>
    </lineage>
</organism>
<reference evidence="1 2" key="1">
    <citation type="submission" date="2019-03" db="EMBL/GenBank/DDBJ databases">
        <title>Single cell metagenomics reveals metabolic interactions within the superorganism composed of flagellate Streblomastix strix and complex community of Bacteroidetes bacteria on its surface.</title>
        <authorList>
            <person name="Treitli S.C."/>
            <person name="Kolisko M."/>
            <person name="Husnik F."/>
            <person name="Keeling P."/>
            <person name="Hampl V."/>
        </authorList>
    </citation>
    <scope>NUCLEOTIDE SEQUENCE [LARGE SCALE GENOMIC DNA]</scope>
    <source>
        <strain evidence="1">ST1C</strain>
    </source>
</reference>
<accession>A0A5J4X4K6</accession>
<name>A0A5J4X4K6_9EUKA</name>